<sequence>MSNINISQLDQIDKREIVNALNKHIENLLVLIKNSNGGQEAMEYALNLVFTGRALGLISNDDTFKAEEKLQIIFALNEKLKFGKNRLALSSQLDDDYGDIAWKHITKHLEELINKLK</sequence>
<name>A0A412X3U6_9BACT</name>
<dbReference type="EMBL" id="QRZA01000004">
    <property type="protein sequence ID" value="RGV35385.1"/>
    <property type="molecule type" value="Genomic_DNA"/>
</dbReference>
<comment type="caution">
    <text evidence="1">The sequence shown here is derived from an EMBL/GenBank/DDBJ whole genome shotgun (WGS) entry which is preliminary data.</text>
</comment>
<proteinExistence type="predicted"/>
<protein>
    <submittedName>
        <fullName evidence="1">Uncharacterized protein</fullName>
    </submittedName>
</protein>
<accession>A0A412X3U6</accession>
<reference evidence="1 2" key="1">
    <citation type="submission" date="2018-08" db="EMBL/GenBank/DDBJ databases">
        <title>A genome reference for cultivated species of the human gut microbiota.</title>
        <authorList>
            <person name="Zou Y."/>
            <person name="Xue W."/>
            <person name="Luo G."/>
        </authorList>
    </citation>
    <scope>NUCLEOTIDE SEQUENCE [LARGE SCALE GENOMIC DNA]</scope>
    <source>
        <strain evidence="1 2">AF14-49</strain>
    </source>
</reference>
<evidence type="ECO:0000313" key="1">
    <source>
        <dbReference type="EMBL" id="RGV35385.1"/>
    </source>
</evidence>
<dbReference type="RefSeq" id="WP_118259026.1">
    <property type="nucleotide sequence ID" value="NZ_CALBWO010000040.1"/>
</dbReference>
<dbReference type="AlphaFoldDB" id="A0A412X3U6"/>
<gene>
    <name evidence="1" type="ORF">DWW18_04740</name>
</gene>
<evidence type="ECO:0000313" key="2">
    <source>
        <dbReference type="Proteomes" id="UP000283589"/>
    </source>
</evidence>
<dbReference type="Proteomes" id="UP000283589">
    <property type="component" value="Unassembled WGS sequence"/>
</dbReference>
<organism evidence="1 2">
    <name type="scientific">Butyricimonas virosa</name>
    <dbReference type="NCBI Taxonomy" id="544645"/>
    <lineage>
        <taxon>Bacteria</taxon>
        <taxon>Pseudomonadati</taxon>
        <taxon>Bacteroidota</taxon>
        <taxon>Bacteroidia</taxon>
        <taxon>Bacteroidales</taxon>
        <taxon>Odoribacteraceae</taxon>
        <taxon>Butyricimonas</taxon>
    </lineage>
</organism>